<keyword evidence="2" id="KW-1185">Reference proteome</keyword>
<dbReference type="RefSeq" id="WP_169685286.1">
    <property type="nucleotide sequence ID" value="NZ_JABBNU010000036.1"/>
</dbReference>
<feature type="non-terminal residue" evidence="1">
    <location>
        <position position="1"/>
    </location>
</feature>
<proteinExistence type="predicted"/>
<dbReference type="EMBL" id="JABBNU010000036">
    <property type="protein sequence ID" value="NMM50923.1"/>
    <property type="molecule type" value="Genomic_DNA"/>
</dbReference>
<name>A0A848J269_9BACT</name>
<dbReference type="Proteomes" id="UP000559010">
    <property type="component" value="Unassembled WGS sequence"/>
</dbReference>
<dbReference type="AlphaFoldDB" id="A0A848J269"/>
<reference evidence="1 2" key="1">
    <citation type="submission" date="2020-04" db="EMBL/GenBank/DDBJ databases">
        <title>Flammeovirgaceae bacterium KN852 isolated from deep sea.</title>
        <authorList>
            <person name="Zhang D.-C."/>
        </authorList>
    </citation>
    <scope>NUCLEOTIDE SEQUENCE [LARGE SCALE GENOMIC DNA]</scope>
    <source>
        <strain evidence="1 2">KN852</strain>
    </source>
</reference>
<evidence type="ECO:0000313" key="1">
    <source>
        <dbReference type="EMBL" id="NMM50923.1"/>
    </source>
</evidence>
<evidence type="ECO:0000313" key="2">
    <source>
        <dbReference type="Proteomes" id="UP000559010"/>
    </source>
</evidence>
<protein>
    <submittedName>
        <fullName evidence="1">Uncharacterized protein</fullName>
    </submittedName>
</protein>
<comment type="caution">
    <text evidence="1">The sequence shown here is derived from an EMBL/GenBank/DDBJ whole genome shotgun (WGS) entry which is preliminary data.</text>
</comment>
<gene>
    <name evidence="1" type="ORF">HH304_21120</name>
</gene>
<sequence length="188" mass="22492">LKNNLPIGRELWLDTRKEWFYNLPHDDNSSVEKNTTIILTKNQSTDWMEIEFDFNGNLYFYDEILRRISKSLKTTILLGYYQSTSGEGRLAKFQNGQLELSFFERYFYYKSHDDDSYSVDRIYVADNLGVENAKSEVLKKVNLGMDSDLINHDFIYDFYRSEGWNNDLGLDYHNWKYLHIEQKNKRNS</sequence>
<organism evidence="1 2">
    <name type="scientific">Marinigracilibium pacificum</name>
    <dbReference type="NCBI Taxonomy" id="2729599"/>
    <lineage>
        <taxon>Bacteria</taxon>
        <taxon>Pseudomonadati</taxon>
        <taxon>Bacteroidota</taxon>
        <taxon>Cytophagia</taxon>
        <taxon>Cytophagales</taxon>
        <taxon>Flammeovirgaceae</taxon>
        <taxon>Marinigracilibium</taxon>
    </lineage>
</organism>
<accession>A0A848J269</accession>